<dbReference type="EMBL" id="JFHD01000079">
    <property type="protein sequence ID" value="KDR24647.1"/>
    <property type="molecule type" value="Genomic_DNA"/>
</dbReference>
<dbReference type="SUPFAM" id="SSF46689">
    <property type="entry name" value="Homeodomain-like"/>
    <property type="match status" value="1"/>
</dbReference>
<evidence type="ECO:0000259" key="4">
    <source>
        <dbReference type="PROSITE" id="PS01124"/>
    </source>
</evidence>
<dbReference type="InterPro" id="IPR050204">
    <property type="entry name" value="AraC_XylS_family_regulators"/>
</dbReference>
<keyword evidence="6" id="KW-1185">Reference proteome</keyword>
<dbReference type="PROSITE" id="PS01124">
    <property type="entry name" value="HTH_ARAC_FAMILY_2"/>
    <property type="match status" value="1"/>
</dbReference>
<dbReference type="InterPro" id="IPR018062">
    <property type="entry name" value="HTH_AraC-typ_CS"/>
</dbReference>
<dbReference type="AlphaFoldDB" id="A0A656QA40"/>
<dbReference type="PROSITE" id="PS00041">
    <property type="entry name" value="HTH_ARAC_FAMILY_1"/>
    <property type="match status" value="1"/>
</dbReference>
<organism evidence="5 6">
    <name type="scientific">Caballeronia zhejiangensis</name>
    <dbReference type="NCBI Taxonomy" id="871203"/>
    <lineage>
        <taxon>Bacteria</taxon>
        <taxon>Pseudomonadati</taxon>
        <taxon>Pseudomonadota</taxon>
        <taxon>Betaproteobacteria</taxon>
        <taxon>Burkholderiales</taxon>
        <taxon>Burkholderiaceae</taxon>
        <taxon>Caballeronia</taxon>
    </lineage>
</organism>
<evidence type="ECO:0000313" key="6">
    <source>
        <dbReference type="Proteomes" id="UP000027451"/>
    </source>
</evidence>
<keyword evidence="2" id="KW-0238">DNA-binding</keyword>
<dbReference type="PRINTS" id="PR00032">
    <property type="entry name" value="HTHARAC"/>
</dbReference>
<keyword evidence="3" id="KW-0804">Transcription</keyword>
<dbReference type="Proteomes" id="UP000027451">
    <property type="component" value="Unassembled WGS sequence"/>
</dbReference>
<keyword evidence="1" id="KW-0805">Transcription regulation</keyword>
<protein>
    <recommendedName>
        <fullName evidence="4">HTH araC/xylS-type domain-containing protein</fullName>
    </recommendedName>
</protein>
<dbReference type="InterPro" id="IPR020449">
    <property type="entry name" value="Tscrpt_reg_AraC-type_HTH"/>
</dbReference>
<evidence type="ECO:0000256" key="1">
    <source>
        <dbReference type="ARBA" id="ARBA00023015"/>
    </source>
</evidence>
<dbReference type="Pfam" id="PF14525">
    <property type="entry name" value="AraC_binding_2"/>
    <property type="match status" value="1"/>
</dbReference>
<evidence type="ECO:0000256" key="2">
    <source>
        <dbReference type="ARBA" id="ARBA00023125"/>
    </source>
</evidence>
<feature type="domain" description="HTH araC/xylS-type" evidence="4">
    <location>
        <begin position="149"/>
        <end position="250"/>
    </location>
</feature>
<evidence type="ECO:0000313" key="5">
    <source>
        <dbReference type="EMBL" id="KDR24647.1"/>
    </source>
</evidence>
<dbReference type="Pfam" id="PF12833">
    <property type="entry name" value="HTH_18"/>
    <property type="match status" value="1"/>
</dbReference>
<dbReference type="InterPro" id="IPR018060">
    <property type="entry name" value="HTH_AraC"/>
</dbReference>
<dbReference type="InterPro" id="IPR035418">
    <property type="entry name" value="AraC-bd_2"/>
</dbReference>
<sequence>MTALTLFPDISTQEHSQHIYVKLVSQGKLLFEQDGDRKIVAAGELLIVDPSMPFTETFQDETSLIVLRCKKSSLQERGFRCQLSHCIEPDMSSADVSVVFDMIRAVASNFAEMRYTTQALLGSHLIDWLGVLLESSGAAGSRSTTAAYHRAKRHIANHLGEESLDAHAIASAAGVSVSYLNRLFHDEGTSLMRYLWGQRLERARQLIEGICKDGIRIEEVAWRCGFASAAHFSRRFRQHFGHSPTEWRERAGSFVSASS</sequence>
<reference evidence="5 6" key="1">
    <citation type="submission" date="2014-03" db="EMBL/GenBank/DDBJ databases">
        <title>Draft Genome Sequences of Four Burkholderia Strains.</title>
        <authorList>
            <person name="Liu X.Y."/>
            <person name="Li C.X."/>
            <person name="Xu J.H."/>
        </authorList>
    </citation>
    <scope>NUCLEOTIDE SEQUENCE [LARGE SCALE GENOMIC DNA]</scope>
    <source>
        <strain evidence="5 6">OP-1</strain>
    </source>
</reference>
<proteinExistence type="predicted"/>
<name>A0A656QA40_9BURK</name>
<dbReference type="SMART" id="SM00342">
    <property type="entry name" value="HTH_ARAC"/>
    <property type="match status" value="1"/>
</dbReference>
<dbReference type="PANTHER" id="PTHR46796">
    <property type="entry name" value="HTH-TYPE TRANSCRIPTIONAL ACTIVATOR RHAS-RELATED"/>
    <property type="match status" value="1"/>
</dbReference>
<dbReference type="Gene3D" id="1.10.10.60">
    <property type="entry name" value="Homeodomain-like"/>
    <property type="match status" value="1"/>
</dbReference>
<comment type="caution">
    <text evidence="5">The sequence shown here is derived from an EMBL/GenBank/DDBJ whole genome shotgun (WGS) entry which is preliminary data.</text>
</comment>
<gene>
    <name evidence="5" type="ORF">BG60_36005</name>
</gene>
<evidence type="ECO:0000256" key="3">
    <source>
        <dbReference type="ARBA" id="ARBA00023163"/>
    </source>
</evidence>
<dbReference type="GO" id="GO:0043565">
    <property type="term" value="F:sequence-specific DNA binding"/>
    <property type="evidence" value="ECO:0007669"/>
    <property type="project" value="InterPro"/>
</dbReference>
<dbReference type="PANTHER" id="PTHR46796:SF6">
    <property type="entry name" value="ARAC SUBFAMILY"/>
    <property type="match status" value="1"/>
</dbReference>
<dbReference type="InterPro" id="IPR009057">
    <property type="entry name" value="Homeodomain-like_sf"/>
</dbReference>
<accession>A0A656QA40</accession>
<dbReference type="GO" id="GO:0003700">
    <property type="term" value="F:DNA-binding transcription factor activity"/>
    <property type="evidence" value="ECO:0007669"/>
    <property type="project" value="InterPro"/>
</dbReference>